<dbReference type="InterPro" id="IPR009057">
    <property type="entry name" value="Homeodomain-like_sf"/>
</dbReference>
<dbReference type="InterPro" id="IPR018062">
    <property type="entry name" value="HTH_AraC-typ_CS"/>
</dbReference>
<evidence type="ECO:0000256" key="2">
    <source>
        <dbReference type="ARBA" id="ARBA00023125"/>
    </source>
</evidence>
<keyword evidence="2" id="KW-0238">DNA-binding</keyword>
<keyword evidence="1" id="KW-0805">Transcription regulation</keyword>
<dbReference type="Pfam" id="PF14526">
    <property type="entry name" value="Cass2"/>
    <property type="match status" value="1"/>
</dbReference>
<dbReference type="InterPro" id="IPR018060">
    <property type="entry name" value="HTH_AraC"/>
</dbReference>
<dbReference type="SUPFAM" id="SSF46689">
    <property type="entry name" value="Homeodomain-like"/>
    <property type="match status" value="2"/>
</dbReference>
<keyword evidence="3" id="KW-0804">Transcription</keyword>
<dbReference type="PANTHER" id="PTHR47504:SF5">
    <property type="entry name" value="RIGHT ORIGIN-BINDING PROTEIN"/>
    <property type="match status" value="1"/>
</dbReference>
<dbReference type="Gene3D" id="1.10.10.60">
    <property type="entry name" value="Homeodomain-like"/>
    <property type="match status" value="2"/>
</dbReference>
<dbReference type="RefSeq" id="WP_091747496.1">
    <property type="nucleotide sequence ID" value="NZ_FODY01000013.1"/>
</dbReference>
<organism evidence="5 6">
    <name type="scientific">Propionispora vibrioides</name>
    <dbReference type="NCBI Taxonomy" id="112903"/>
    <lineage>
        <taxon>Bacteria</taxon>
        <taxon>Bacillati</taxon>
        <taxon>Bacillota</taxon>
        <taxon>Negativicutes</taxon>
        <taxon>Selenomonadales</taxon>
        <taxon>Sporomusaceae</taxon>
        <taxon>Propionispora</taxon>
    </lineage>
</organism>
<accession>A0A1H8W0F0</accession>
<dbReference type="PANTHER" id="PTHR47504">
    <property type="entry name" value="RIGHT ORIGIN-BINDING PROTEIN"/>
    <property type="match status" value="1"/>
</dbReference>
<dbReference type="Pfam" id="PF12833">
    <property type="entry name" value="HTH_18"/>
    <property type="match status" value="1"/>
</dbReference>
<dbReference type="OrthoDB" id="45544at2"/>
<dbReference type="InterPro" id="IPR029441">
    <property type="entry name" value="Cass2"/>
</dbReference>
<dbReference type="SMART" id="SM00871">
    <property type="entry name" value="AraC_E_bind"/>
    <property type="match status" value="1"/>
</dbReference>
<keyword evidence="6" id="KW-1185">Reference proteome</keyword>
<proteinExistence type="predicted"/>
<sequence>MSDLKDTIAECIAYIEHNLHNKLSLDDIAAHSRISKYHLHRMFKSLTGESLMEYVQTRKLSSSIDELTNTNMRIIDIALEYGFDYEQSYIRAFRKRFGHTPLKVRSEQMSIPIKERLNMNDILSLDNSIIYKPSFIFRQKFFLVGMEHKIMSKSGDKVANAYGRDFFYHHQQQVTNPINPHVYFGYTDWKDSENGYIFYMPSVQVQDLDHIPEGMMGIAIPAHKYVVFRFVGFFRPDEINGRQVGRLLVHMYSKWIIKSGFTFADKFRFEYIDSSLAKDDYCELDIYQPIVDANKM</sequence>
<dbReference type="SUPFAM" id="SSF55136">
    <property type="entry name" value="Probable bacterial effector-binding domain"/>
    <property type="match status" value="1"/>
</dbReference>
<dbReference type="InterPro" id="IPR050959">
    <property type="entry name" value="MarA-like"/>
</dbReference>
<protein>
    <submittedName>
        <fullName evidence="5">Transcriptional regulator, AraC family</fullName>
    </submittedName>
</protein>
<evidence type="ECO:0000259" key="4">
    <source>
        <dbReference type="PROSITE" id="PS01124"/>
    </source>
</evidence>
<gene>
    <name evidence="5" type="ORF">SAMN04490178_11387</name>
</gene>
<dbReference type="PROSITE" id="PS00041">
    <property type="entry name" value="HTH_ARAC_FAMILY_1"/>
    <property type="match status" value="1"/>
</dbReference>
<dbReference type="SMART" id="SM00342">
    <property type="entry name" value="HTH_ARAC"/>
    <property type="match status" value="1"/>
</dbReference>
<feature type="domain" description="HTH araC/xylS-type" evidence="4">
    <location>
        <begin position="9"/>
        <end position="107"/>
    </location>
</feature>
<reference evidence="5 6" key="1">
    <citation type="submission" date="2016-10" db="EMBL/GenBank/DDBJ databases">
        <authorList>
            <person name="de Groot N.N."/>
        </authorList>
    </citation>
    <scope>NUCLEOTIDE SEQUENCE [LARGE SCALE GENOMIC DNA]</scope>
    <source>
        <strain evidence="5 6">DSM 13305</strain>
    </source>
</reference>
<dbReference type="GO" id="GO:0043565">
    <property type="term" value="F:sequence-specific DNA binding"/>
    <property type="evidence" value="ECO:0007669"/>
    <property type="project" value="InterPro"/>
</dbReference>
<dbReference type="InterPro" id="IPR010499">
    <property type="entry name" value="AraC_E-bd"/>
</dbReference>
<evidence type="ECO:0000256" key="1">
    <source>
        <dbReference type="ARBA" id="ARBA00023015"/>
    </source>
</evidence>
<evidence type="ECO:0000256" key="3">
    <source>
        <dbReference type="ARBA" id="ARBA00023163"/>
    </source>
</evidence>
<dbReference type="InterPro" id="IPR011256">
    <property type="entry name" value="Reg_factor_effector_dom_sf"/>
</dbReference>
<evidence type="ECO:0000313" key="5">
    <source>
        <dbReference type="EMBL" id="SEP21129.1"/>
    </source>
</evidence>
<dbReference type="Proteomes" id="UP000198847">
    <property type="component" value="Unassembled WGS sequence"/>
</dbReference>
<dbReference type="EMBL" id="FODY01000013">
    <property type="protein sequence ID" value="SEP21129.1"/>
    <property type="molecule type" value="Genomic_DNA"/>
</dbReference>
<dbReference type="STRING" id="112903.SAMN04490178_11387"/>
<dbReference type="PROSITE" id="PS01124">
    <property type="entry name" value="HTH_ARAC_FAMILY_2"/>
    <property type="match status" value="1"/>
</dbReference>
<dbReference type="GO" id="GO:0003700">
    <property type="term" value="F:DNA-binding transcription factor activity"/>
    <property type="evidence" value="ECO:0007669"/>
    <property type="project" value="InterPro"/>
</dbReference>
<evidence type="ECO:0000313" key="6">
    <source>
        <dbReference type="Proteomes" id="UP000198847"/>
    </source>
</evidence>
<name>A0A1H8W0F0_9FIRM</name>
<dbReference type="AlphaFoldDB" id="A0A1H8W0F0"/>
<dbReference type="Gene3D" id="3.20.80.10">
    <property type="entry name" value="Regulatory factor, effector binding domain"/>
    <property type="match status" value="1"/>
</dbReference>